<proteinExistence type="predicted"/>
<organism evidence="1">
    <name type="scientific">Sarcoptes scabiei</name>
    <name type="common">Itch mite</name>
    <name type="synonym">Acarus scabiei</name>
    <dbReference type="NCBI Taxonomy" id="52283"/>
    <lineage>
        <taxon>Eukaryota</taxon>
        <taxon>Metazoa</taxon>
        <taxon>Ecdysozoa</taxon>
        <taxon>Arthropoda</taxon>
        <taxon>Chelicerata</taxon>
        <taxon>Arachnida</taxon>
        <taxon>Acari</taxon>
        <taxon>Acariformes</taxon>
        <taxon>Sarcoptiformes</taxon>
        <taxon>Astigmata</taxon>
        <taxon>Psoroptidia</taxon>
        <taxon>Sarcoptoidea</taxon>
        <taxon>Sarcoptidae</taxon>
        <taxon>Sarcoptinae</taxon>
        <taxon>Sarcoptes</taxon>
    </lineage>
</organism>
<dbReference type="PANTHER" id="PTHR31859:SF1">
    <property type="entry name" value="TETRATRICOPEPTIDE REPEAT PROTEIN 39C"/>
    <property type="match status" value="1"/>
</dbReference>
<evidence type="ECO:0000313" key="2">
    <source>
        <dbReference type="EnsemblMetazoa" id="KAF7490138.1"/>
    </source>
</evidence>
<dbReference type="SUPFAM" id="SSF48452">
    <property type="entry name" value="TPR-like"/>
    <property type="match status" value="1"/>
</dbReference>
<evidence type="ECO:0000313" key="3">
    <source>
        <dbReference type="Proteomes" id="UP000070412"/>
    </source>
</evidence>
<sequence>MESKDQRQSWLSLEESIILSDRCADLVINNQFLEAIKYAEEYSEHSLYHSHYYSMLLLFKVYLSLEEPDAKIAQLASEKTMKFCDEIRSLKFRDNFLIKLLIDQNYEQFSEVELHAELIRVEQTIFFTIMEFFLDQSLFTLMKVSYRLRSIFMTYKSFSKLMDNKIWTSSIVGENFRIGVKLGLATYNLMFSMVPPRLMQILSMVGFEGSKYYGLSLLQESSEIKGVRSFVAQILLLVYECYLNQMWNVHSASTMNIRKYIENGLKINSLSLWYSLFKGRCSMIDHNIENAIDVYEGCARIKNLDIKQMTTLYHWELMWSYALKGDWKGAIRNNNELRNICVFSPSTLCYLGATFRIMLLETRLFDENDKNDRCDVDEFDRLSSNQIRQQIEELLKQVPIRVKRYAGRRIPMEKFACEKVDKFLQENRLIAPAYELFIIWNHFIFIEGQKKFLSPIMKHIDRLFQQFTNLDWFNRSLLYLTKGSCLRLLGRYEEAEKILIQIFQNKKFLKNERYLYSFAKLEIGIVSMLMERFEESQQYLIEAKESIRKEDSTELFLHFRIAKAMNLMRRLKCDNHQIDHN</sequence>
<dbReference type="InterPro" id="IPR019412">
    <property type="entry name" value="IML2/TPR_39"/>
</dbReference>
<dbReference type="Pfam" id="PF10300">
    <property type="entry name" value="Iml2-TPR_39"/>
    <property type="match status" value="1"/>
</dbReference>
<accession>A0A834VDV5</accession>
<evidence type="ECO:0000313" key="1">
    <source>
        <dbReference type="EMBL" id="KAF7490138.1"/>
    </source>
</evidence>
<dbReference type="OrthoDB" id="6490153at2759"/>
<dbReference type="AlphaFoldDB" id="A0A834VDV5"/>
<dbReference type="InterPro" id="IPR011990">
    <property type="entry name" value="TPR-like_helical_dom_sf"/>
</dbReference>
<keyword evidence="3" id="KW-1185">Reference proteome</keyword>
<dbReference type="PANTHER" id="PTHR31859">
    <property type="entry name" value="TETRATRICOPEPTIDE REPEAT PROTEIN 39 FAMILY MEMBER"/>
    <property type="match status" value="1"/>
</dbReference>
<protein>
    <submittedName>
        <fullName evidence="1">Tetratricopeptide repeat protein 39A</fullName>
    </submittedName>
</protein>
<dbReference type="EMBL" id="WVUK01000062">
    <property type="protein sequence ID" value="KAF7490138.1"/>
    <property type="molecule type" value="Genomic_DNA"/>
</dbReference>
<reference evidence="1" key="2">
    <citation type="submission" date="2020-01" db="EMBL/GenBank/DDBJ databases">
        <authorList>
            <person name="Korhonen P.K.K."/>
            <person name="Guangxu M.G."/>
            <person name="Wang T.W."/>
            <person name="Stroehlein A.J.S."/>
            <person name="Young N.D."/>
            <person name="Ang C.-S.A."/>
            <person name="Fernando D.W.F."/>
            <person name="Lu H.L."/>
            <person name="Taylor S.T."/>
            <person name="Ehtesham M.E.M."/>
            <person name="Najaraj S.H.N."/>
            <person name="Harsha G.H.G."/>
            <person name="Madugundu A.M."/>
            <person name="Renuse S.R."/>
            <person name="Holt D.H."/>
            <person name="Pandey A.P."/>
            <person name="Papenfuss A.P."/>
            <person name="Gasser R.B.G."/>
            <person name="Fischer K.F."/>
        </authorList>
    </citation>
    <scope>NUCLEOTIDE SEQUENCE</scope>
    <source>
        <strain evidence="1">SSS_KF_BRIS2020</strain>
    </source>
</reference>
<dbReference type="EnsemblMetazoa" id="SSS_9155s_mrna">
    <property type="protein sequence ID" value="KAF7490138.1"/>
    <property type="gene ID" value="SSS_9155"/>
</dbReference>
<dbReference type="Gene3D" id="1.25.40.10">
    <property type="entry name" value="Tetratricopeptide repeat domain"/>
    <property type="match status" value="1"/>
</dbReference>
<reference evidence="2" key="3">
    <citation type="submission" date="2022-06" db="UniProtKB">
        <authorList>
            <consortium name="EnsemblMetazoa"/>
        </authorList>
    </citation>
    <scope>IDENTIFICATION</scope>
</reference>
<name>A0A834VDV5_SARSC</name>
<reference evidence="3" key="1">
    <citation type="journal article" date="2020" name="PLoS Negl. Trop. Dis.">
        <title>High-quality nuclear genome for Sarcoptes scabiei-A critical resource for a neglected parasite.</title>
        <authorList>
            <person name="Korhonen P.K."/>
            <person name="Gasser R.B."/>
            <person name="Ma G."/>
            <person name="Wang T."/>
            <person name="Stroehlein A.J."/>
            <person name="Young N.D."/>
            <person name="Ang C.S."/>
            <person name="Fernando D.D."/>
            <person name="Lu H.C."/>
            <person name="Taylor S."/>
            <person name="Reynolds S.L."/>
            <person name="Mofiz E."/>
            <person name="Najaraj S.H."/>
            <person name="Gowda H."/>
            <person name="Madugundu A."/>
            <person name="Renuse S."/>
            <person name="Holt D."/>
            <person name="Pandey A."/>
            <person name="Papenfuss A.T."/>
            <person name="Fischer K."/>
        </authorList>
    </citation>
    <scope>NUCLEOTIDE SEQUENCE [LARGE SCALE GENOMIC DNA]</scope>
</reference>
<dbReference type="Proteomes" id="UP000070412">
    <property type="component" value="Unassembled WGS sequence"/>
</dbReference>
<gene>
    <name evidence="1" type="ORF">SSS_9155</name>
</gene>